<dbReference type="InterPro" id="IPR018062">
    <property type="entry name" value="HTH_AraC-typ_CS"/>
</dbReference>
<dbReference type="AlphaFoldDB" id="A0A7Y0KAY0"/>
<evidence type="ECO:0000313" key="8">
    <source>
        <dbReference type="Proteomes" id="UP000588491"/>
    </source>
</evidence>
<dbReference type="EMBL" id="JABBPK010000001">
    <property type="protein sequence ID" value="NMO79077.1"/>
    <property type="molecule type" value="Genomic_DNA"/>
</dbReference>
<evidence type="ECO:0000256" key="4">
    <source>
        <dbReference type="PROSITE-ProRule" id="PRU00169"/>
    </source>
</evidence>
<evidence type="ECO:0000259" key="5">
    <source>
        <dbReference type="PROSITE" id="PS01124"/>
    </source>
</evidence>
<dbReference type="Gene3D" id="3.40.50.2300">
    <property type="match status" value="1"/>
</dbReference>
<dbReference type="PROSITE" id="PS50110">
    <property type="entry name" value="RESPONSE_REGULATORY"/>
    <property type="match status" value="1"/>
</dbReference>
<dbReference type="SMART" id="SM00448">
    <property type="entry name" value="REC"/>
    <property type="match status" value="1"/>
</dbReference>
<dbReference type="PRINTS" id="PR00032">
    <property type="entry name" value="HTHARAC"/>
</dbReference>
<dbReference type="InterPro" id="IPR011006">
    <property type="entry name" value="CheY-like_superfamily"/>
</dbReference>
<keyword evidence="1" id="KW-0805">Transcription regulation</keyword>
<dbReference type="InterPro" id="IPR001789">
    <property type="entry name" value="Sig_transdc_resp-reg_receiver"/>
</dbReference>
<feature type="domain" description="HTH araC/xylS-type" evidence="5">
    <location>
        <begin position="412"/>
        <end position="510"/>
    </location>
</feature>
<dbReference type="InterPro" id="IPR009057">
    <property type="entry name" value="Homeodomain-like_sf"/>
</dbReference>
<dbReference type="SMART" id="SM00342">
    <property type="entry name" value="HTH_ARAC"/>
    <property type="match status" value="1"/>
</dbReference>
<evidence type="ECO:0000259" key="6">
    <source>
        <dbReference type="PROSITE" id="PS50110"/>
    </source>
</evidence>
<organism evidence="7 8">
    <name type="scientific">Niallia alba</name>
    <dbReference type="NCBI Taxonomy" id="2729105"/>
    <lineage>
        <taxon>Bacteria</taxon>
        <taxon>Bacillati</taxon>
        <taxon>Bacillota</taxon>
        <taxon>Bacilli</taxon>
        <taxon>Bacillales</taxon>
        <taxon>Bacillaceae</taxon>
        <taxon>Niallia</taxon>
    </lineage>
</organism>
<dbReference type="GO" id="GO:0043565">
    <property type="term" value="F:sequence-specific DNA binding"/>
    <property type="evidence" value="ECO:0007669"/>
    <property type="project" value="InterPro"/>
</dbReference>
<dbReference type="InterPro" id="IPR020449">
    <property type="entry name" value="Tscrpt_reg_AraC-type_HTH"/>
</dbReference>
<dbReference type="PANTHER" id="PTHR43280">
    <property type="entry name" value="ARAC-FAMILY TRANSCRIPTIONAL REGULATOR"/>
    <property type="match status" value="1"/>
</dbReference>
<dbReference type="Gene3D" id="1.10.10.60">
    <property type="entry name" value="Homeodomain-like"/>
    <property type="match status" value="2"/>
</dbReference>
<dbReference type="Pfam" id="PF00072">
    <property type="entry name" value="Response_reg"/>
    <property type="match status" value="1"/>
</dbReference>
<keyword evidence="3" id="KW-0804">Transcription</keyword>
<accession>A0A7Y0KAY0</accession>
<keyword evidence="4" id="KW-0597">Phosphoprotein</keyword>
<protein>
    <submittedName>
        <fullName evidence="7">Response regulator</fullName>
    </submittedName>
</protein>
<dbReference type="PROSITE" id="PS00041">
    <property type="entry name" value="HTH_ARAC_FAMILY_1"/>
    <property type="match status" value="1"/>
</dbReference>
<keyword evidence="8" id="KW-1185">Reference proteome</keyword>
<dbReference type="CDD" id="cd17536">
    <property type="entry name" value="REC_YesN-like"/>
    <property type="match status" value="1"/>
</dbReference>
<comment type="caution">
    <text evidence="7">The sequence shown here is derived from an EMBL/GenBank/DDBJ whole genome shotgun (WGS) entry which is preliminary data.</text>
</comment>
<dbReference type="Pfam" id="PF12833">
    <property type="entry name" value="HTH_18"/>
    <property type="match status" value="1"/>
</dbReference>
<evidence type="ECO:0000313" key="7">
    <source>
        <dbReference type="EMBL" id="NMO79077.1"/>
    </source>
</evidence>
<dbReference type="Proteomes" id="UP000588491">
    <property type="component" value="Unassembled WGS sequence"/>
</dbReference>
<evidence type="ECO:0000256" key="3">
    <source>
        <dbReference type="ARBA" id="ARBA00023163"/>
    </source>
</evidence>
<dbReference type="RefSeq" id="WP_016203843.1">
    <property type="nucleotide sequence ID" value="NZ_JABBPK010000001.1"/>
</dbReference>
<sequence>MHQVVIVDDEPIIRFGLKSSIKWEEEGLHLIGDFSNGKQALDAIQKHHQVDILITDIKMPVMDGIHLMKQALALFPKLKVILVSSYNDFEYIREGLQYGAIDYVLKASLEPDAFLQIIKKCTKKLKKEKEEEEALRIANQTNLLLEKKKMAQEVRKVLLGETEVKKLTQFFPDDSSFITIYIKMKDIQKVEEEKGILYKSLLLEEIQALYYEEHGKGILFPISDVEMFYLCPIEKDPIEVIHYLQKLITKITTISFYYGYRTIEHLYDLPIGYQRSYIACSKHFFEPNQLQFCYDDEIDGKIKTESVNYEKLKALLFPYEETKARSILEEIFIHWRQQKYTPDTVRKEACEIVSILFMNKIEVTQWMEHMERVKTAESVHSVIQILSSFFDLYEEISHSTWKKTYTENELVEKALEYIHANFTKELTLQIVASHIHISRNYFSILFKRLVHQNFIDYVIELRIKKAKGLLKNSTKKIYEVAEESGFNDVKYFSKLFKKVTGMSPGEYRIYKQNGG</sequence>
<dbReference type="GO" id="GO:0003700">
    <property type="term" value="F:DNA-binding transcription factor activity"/>
    <property type="evidence" value="ECO:0007669"/>
    <property type="project" value="InterPro"/>
</dbReference>
<feature type="domain" description="Response regulatory" evidence="6">
    <location>
        <begin position="3"/>
        <end position="121"/>
    </location>
</feature>
<dbReference type="SUPFAM" id="SSF52172">
    <property type="entry name" value="CheY-like"/>
    <property type="match status" value="1"/>
</dbReference>
<evidence type="ECO:0000256" key="2">
    <source>
        <dbReference type="ARBA" id="ARBA00023125"/>
    </source>
</evidence>
<dbReference type="GO" id="GO:0000160">
    <property type="term" value="P:phosphorelay signal transduction system"/>
    <property type="evidence" value="ECO:0007669"/>
    <property type="project" value="InterPro"/>
</dbReference>
<gene>
    <name evidence="7" type="ORF">HHU08_19155</name>
</gene>
<dbReference type="SUPFAM" id="SSF46689">
    <property type="entry name" value="Homeodomain-like"/>
    <property type="match status" value="2"/>
</dbReference>
<dbReference type="PANTHER" id="PTHR43280:SF2">
    <property type="entry name" value="HTH-TYPE TRANSCRIPTIONAL REGULATOR EXSA"/>
    <property type="match status" value="1"/>
</dbReference>
<proteinExistence type="predicted"/>
<name>A0A7Y0KAY0_9BACI</name>
<reference evidence="7 8" key="1">
    <citation type="submission" date="2020-04" db="EMBL/GenBank/DDBJ databases">
        <title>Bacillus sp. UniB3 isolated from commercial digestive syrup.</title>
        <authorList>
            <person name="Thorat V."/>
            <person name="Kirdat K."/>
            <person name="Tiwarekar B."/>
            <person name="Yadav A."/>
        </authorList>
    </citation>
    <scope>NUCLEOTIDE SEQUENCE [LARGE SCALE GENOMIC DNA]</scope>
    <source>
        <strain evidence="7 8">UniB3</strain>
    </source>
</reference>
<feature type="modified residue" description="4-aspartylphosphate" evidence="4">
    <location>
        <position position="56"/>
    </location>
</feature>
<dbReference type="PROSITE" id="PS01124">
    <property type="entry name" value="HTH_ARAC_FAMILY_2"/>
    <property type="match status" value="1"/>
</dbReference>
<evidence type="ECO:0000256" key="1">
    <source>
        <dbReference type="ARBA" id="ARBA00023015"/>
    </source>
</evidence>
<keyword evidence="2" id="KW-0238">DNA-binding</keyword>
<dbReference type="InterPro" id="IPR018060">
    <property type="entry name" value="HTH_AraC"/>
</dbReference>